<comment type="caution">
    <text evidence="1">The sequence shown here is derived from an EMBL/GenBank/DDBJ whole genome shotgun (WGS) entry which is preliminary data.</text>
</comment>
<dbReference type="EMBL" id="NEFY01000046">
    <property type="protein sequence ID" value="OZC34490.1"/>
    <property type="molecule type" value="Genomic_DNA"/>
</dbReference>
<organism evidence="1 2">
    <name type="scientific">Marinobacter vinifirmus</name>
    <dbReference type="NCBI Taxonomy" id="355591"/>
    <lineage>
        <taxon>Bacteria</taxon>
        <taxon>Pseudomonadati</taxon>
        <taxon>Pseudomonadota</taxon>
        <taxon>Gammaproteobacteria</taxon>
        <taxon>Pseudomonadales</taxon>
        <taxon>Marinobacteraceae</taxon>
        <taxon>Marinobacter</taxon>
    </lineage>
</organism>
<accession>A0A7Z1DTH0</accession>
<name>A0A7Z1DTH0_9GAMM</name>
<dbReference type="AlphaFoldDB" id="A0A7Z1DTH0"/>
<sequence length="128" mass="14889">MKIMGMLFVEAQLLKHCLYAFNEIPNRRLCNGKKTYEIAAQLDQVFKEQERNEDSEVLQRFVDSLAVTLIRDVNVPVLWKDIPYLSQQVMMVQTVVKALNMVDRFNYNMDMLGRVDLIVPFTSNEEAA</sequence>
<gene>
    <name evidence="1" type="ORF">B9Q17_06140</name>
</gene>
<dbReference type="Proteomes" id="UP000216984">
    <property type="component" value="Unassembled WGS sequence"/>
</dbReference>
<proteinExistence type="predicted"/>
<evidence type="ECO:0000313" key="1">
    <source>
        <dbReference type="EMBL" id="OZC34490.1"/>
    </source>
</evidence>
<reference evidence="1 2" key="1">
    <citation type="submission" date="2017-06" db="EMBL/GenBank/DDBJ databases">
        <title>Draft genome sequence of the halophilic bacterium Marinobacter vinifirmus FB1.</title>
        <authorList>
            <person name="Stepanov V.G."/>
            <person name="Roberts D.J."/>
            <person name="Fox G.E."/>
        </authorList>
    </citation>
    <scope>NUCLEOTIDE SEQUENCE [LARGE SCALE GENOMIC DNA]</scope>
    <source>
        <strain evidence="1 2">FB1</strain>
    </source>
</reference>
<protein>
    <submittedName>
        <fullName evidence="1">Uncharacterized protein</fullName>
    </submittedName>
</protein>
<evidence type="ECO:0000313" key="2">
    <source>
        <dbReference type="Proteomes" id="UP000216984"/>
    </source>
</evidence>
<keyword evidence="2" id="KW-1185">Reference proteome</keyword>